<keyword evidence="4" id="KW-0677">Repeat</keyword>
<dbReference type="Pfam" id="PF13927">
    <property type="entry name" value="Ig_3"/>
    <property type="match status" value="1"/>
</dbReference>
<keyword evidence="3 11" id="KW-0732">Signal</keyword>
<dbReference type="InterPro" id="IPR013098">
    <property type="entry name" value="Ig_I-set"/>
</dbReference>
<name>A0A0P5ZQ19_9CRUS</name>
<dbReference type="SMART" id="SM00408">
    <property type="entry name" value="IGc2"/>
    <property type="match status" value="3"/>
</dbReference>
<dbReference type="InterPro" id="IPR051170">
    <property type="entry name" value="Neural/epithelial_adhesion"/>
</dbReference>
<keyword evidence="7" id="KW-0325">Glycoprotein</keyword>
<dbReference type="SMART" id="SM00406">
    <property type="entry name" value="IGv"/>
    <property type="match status" value="1"/>
</dbReference>
<keyword evidence="2" id="KW-1003">Cell membrane</keyword>
<evidence type="ECO:0000256" key="5">
    <source>
        <dbReference type="ARBA" id="ARBA00023136"/>
    </source>
</evidence>
<evidence type="ECO:0000256" key="7">
    <source>
        <dbReference type="ARBA" id="ARBA00023180"/>
    </source>
</evidence>
<organism evidence="12 13">
    <name type="scientific">Daphnia magna</name>
    <dbReference type="NCBI Taxonomy" id="35525"/>
    <lineage>
        <taxon>Eukaryota</taxon>
        <taxon>Metazoa</taxon>
        <taxon>Ecdysozoa</taxon>
        <taxon>Arthropoda</taxon>
        <taxon>Crustacea</taxon>
        <taxon>Branchiopoda</taxon>
        <taxon>Diplostraca</taxon>
        <taxon>Cladocera</taxon>
        <taxon>Anomopoda</taxon>
        <taxon>Daphniidae</taxon>
        <taxon>Daphnia</taxon>
    </lineage>
</organism>
<dbReference type="GO" id="GO:0005886">
    <property type="term" value="C:plasma membrane"/>
    <property type="evidence" value="ECO:0007669"/>
    <property type="project" value="UniProtKB-SubCell"/>
</dbReference>
<dbReference type="InterPro" id="IPR003598">
    <property type="entry name" value="Ig_sub2"/>
</dbReference>
<dbReference type="PANTHER" id="PTHR12231:SF247">
    <property type="entry name" value="DPR-INTERACTING PROTEIN DELTA, ISOFORM D"/>
    <property type="match status" value="1"/>
</dbReference>
<dbReference type="PANTHER" id="PTHR12231">
    <property type="entry name" value="CTX-RELATED TYPE I TRANSMEMBRANE PROTEIN"/>
    <property type="match status" value="1"/>
</dbReference>
<dbReference type="Gene3D" id="2.60.40.10">
    <property type="entry name" value="Immunoglobulins"/>
    <property type="match status" value="3"/>
</dbReference>
<evidence type="ECO:0000256" key="6">
    <source>
        <dbReference type="ARBA" id="ARBA00023157"/>
    </source>
</evidence>
<evidence type="ECO:0000256" key="10">
    <source>
        <dbReference type="SAM" id="Phobius"/>
    </source>
</evidence>
<keyword evidence="10" id="KW-0812">Transmembrane</keyword>
<feature type="signal peptide" evidence="11">
    <location>
        <begin position="1"/>
        <end position="25"/>
    </location>
</feature>
<comment type="caution">
    <text evidence="12">The sequence shown here is derived from an EMBL/GenBank/DDBJ whole genome shotgun (WGS) entry which is preliminary data.</text>
</comment>
<feature type="chain" id="PRO_5013463174" evidence="11">
    <location>
        <begin position="26"/>
        <end position="470"/>
    </location>
</feature>
<dbReference type="OrthoDB" id="10012075at2759"/>
<evidence type="ECO:0000256" key="8">
    <source>
        <dbReference type="ARBA" id="ARBA00023319"/>
    </source>
</evidence>
<evidence type="ECO:0000256" key="1">
    <source>
        <dbReference type="ARBA" id="ARBA00004236"/>
    </source>
</evidence>
<dbReference type="Pfam" id="PF07679">
    <property type="entry name" value="I-set"/>
    <property type="match status" value="2"/>
</dbReference>
<sequence>MALLRSVRQLILFFFFSVPVAVSDASTALAAQHTALPRVSFAEPVPNVTVAVGRDAALSCVVDNLGSHRVAWVHLDRQMILTIHRQVVARIGRFSVSYDHQRTWHLHIRGVQQEDAGRYMCQVNSEPMISQVGHVHVVVPPSVIDEDSSPSQLSVRENVRISLLCRGRGVPSPRVNWKREDGRPLIEGKTVNHQTETGSTKRGDLAGRMIIAQDGEEMIFSKISRTDSGAYLCIASNGVPPSVSKRITLDVEFEPMMFVPHQLLGSPLGGTLILECLTEAHPRPITFWTRTDANNVNGIMLLPSKRLRIDTLHVGYQTQMRLHIHQVEPQDIGHYKCVSKNSLGEAEGSIRVYEMLSTPPPSKQIDGRLTSVTTSTFPPAGAIPSAVNDGDRRPGSNGSSDEFTESDRKGKATHESVLGDQTITYEKNAAKKYNGVVNSRSNGSPSTSTMWLMPSLVICIVWSSFSIMFR</sequence>
<dbReference type="InterPro" id="IPR003599">
    <property type="entry name" value="Ig_sub"/>
</dbReference>
<dbReference type="InterPro" id="IPR036179">
    <property type="entry name" value="Ig-like_dom_sf"/>
</dbReference>
<keyword evidence="8" id="KW-0393">Immunoglobulin domain</keyword>
<gene>
    <name evidence="12" type="ORF">APZ42_022242</name>
</gene>
<dbReference type="FunFam" id="2.60.40.10:FF:000328">
    <property type="entry name" value="CLUMA_CG000981, isoform A"/>
    <property type="match status" value="1"/>
</dbReference>
<dbReference type="InterPro" id="IPR013106">
    <property type="entry name" value="Ig_V-set"/>
</dbReference>
<dbReference type="PROSITE" id="PS50835">
    <property type="entry name" value="IG_LIKE"/>
    <property type="match status" value="3"/>
</dbReference>
<dbReference type="Proteomes" id="UP000076858">
    <property type="component" value="Unassembled WGS sequence"/>
</dbReference>
<keyword evidence="6" id="KW-1015">Disulfide bond</keyword>
<keyword evidence="5 10" id="KW-0472">Membrane</keyword>
<evidence type="ECO:0000256" key="4">
    <source>
        <dbReference type="ARBA" id="ARBA00022737"/>
    </source>
</evidence>
<evidence type="ECO:0000256" key="3">
    <source>
        <dbReference type="ARBA" id="ARBA00022729"/>
    </source>
</evidence>
<evidence type="ECO:0000256" key="2">
    <source>
        <dbReference type="ARBA" id="ARBA00022475"/>
    </source>
</evidence>
<dbReference type="InterPro" id="IPR013783">
    <property type="entry name" value="Ig-like_fold"/>
</dbReference>
<dbReference type="AlphaFoldDB" id="A0A0P5ZQ19"/>
<feature type="region of interest" description="Disordered" evidence="9">
    <location>
        <begin position="358"/>
        <end position="421"/>
    </location>
</feature>
<comment type="subcellular location">
    <subcellularLocation>
        <location evidence="1">Cell membrane</location>
    </subcellularLocation>
</comment>
<dbReference type="SUPFAM" id="SSF48726">
    <property type="entry name" value="Immunoglobulin"/>
    <property type="match status" value="3"/>
</dbReference>
<dbReference type="EMBL" id="LRGB01001348">
    <property type="protein sequence ID" value="KZS12983.1"/>
    <property type="molecule type" value="Genomic_DNA"/>
</dbReference>
<accession>A0A0P5ZQ19</accession>
<keyword evidence="13" id="KW-1185">Reference proteome</keyword>
<evidence type="ECO:0000313" key="13">
    <source>
        <dbReference type="Proteomes" id="UP000076858"/>
    </source>
</evidence>
<dbReference type="InterPro" id="IPR007110">
    <property type="entry name" value="Ig-like_dom"/>
</dbReference>
<reference evidence="12 13" key="1">
    <citation type="submission" date="2016-03" db="EMBL/GenBank/DDBJ databases">
        <title>EvidentialGene: Evidence-directed Construction of Genes on Genomes.</title>
        <authorList>
            <person name="Gilbert D.G."/>
            <person name="Choi J.-H."/>
            <person name="Mockaitis K."/>
            <person name="Colbourne J."/>
            <person name="Pfrender M."/>
        </authorList>
    </citation>
    <scope>NUCLEOTIDE SEQUENCE [LARGE SCALE GENOMIC DNA]</scope>
    <source>
        <strain evidence="12 13">Xinb3</strain>
        <tissue evidence="12">Complete organism</tissue>
    </source>
</reference>
<evidence type="ECO:0000256" key="11">
    <source>
        <dbReference type="SAM" id="SignalP"/>
    </source>
</evidence>
<dbReference type="STRING" id="35525.A0A0P5ZQ19"/>
<feature type="transmembrane region" description="Helical" evidence="10">
    <location>
        <begin position="450"/>
        <end position="469"/>
    </location>
</feature>
<dbReference type="GO" id="GO:0043005">
    <property type="term" value="C:neuron projection"/>
    <property type="evidence" value="ECO:0007669"/>
    <property type="project" value="TreeGrafter"/>
</dbReference>
<protein>
    <submittedName>
        <fullName evidence="12">Dpr-interacting protein delta</fullName>
    </submittedName>
</protein>
<keyword evidence="10" id="KW-1133">Transmembrane helix</keyword>
<feature type="compositionally biased region" description="Basic and acidic residues" evidence="9">
    <location>
        <begin position="405"/>
        <end position="414"/>
    </location>
</feature>
<evidence type="ECO:0000313" key="12">
    <source>
        <dbReference type="EMBL" id="KZS12983.1"/>
    </source>
</evidence>
<evidence type="ECO:0000256" key="9">
    <source>
        <dbReference type="SAM" id="MobiDB-lite"/>
    </source>
</evidence>
<dbReference type="SMART" id="SM00409">
    <property type="entry name" value="IG"/>
    <property type="match status" value="3"/>
</dbReference>
<proteinExistence type="predicted"/>